<dbReference type="InterPro" id="IPR050097">
    <property type="entry name" value="Ferredoxin-NADP_redctase_2"/>
</dbReference>
<dbReference type="PANTHER" id="PTHR48105">
    <property type="entry name" value="THIOREDOXIN REDUCTASE 1-RELATED-RELATED"/>
    <property type="match status" value="1"/>
</dbReference>
<feature type="domain" description="FAD/NAD(P)-binding" evidence="9">
    <location>
        <begin position="1"/>
        <end position="279"/>
    </location>
</feature>
<evidence type="ECO:0000256" key="3">
    <source>
        <dbReference type="ARBA" id="ARBA00022827"/>
    </source>
</evidence>
<keyword evidence="5" id="KW-1015">Disulfide bond</keyword>
<accession>A0A9D6Z1C2</accession>
<protein>
    <recommendedName>
        <fullName evidence="7">Thioredoxin reductase</fullName>
        <ecNumber evidence="7">1.8.1.9</ecNumber>
    </recommendedName>
</protein>
<organism evidence="10 11">
    <name type="scientific">Desulfomonile tiedjei</name>
    <dbReference type="NCBI Taxonomy" id="2358"/>
    <lineage>
        <taxon>Bacteria</taxon>
        <taxon>Pseudomonadati</taxon>
        <taxon>Thermodesulfobacteriota</taxon>
        <taxon>Desulfomonilia</taxon>
        <taxon>Desulfomonilales</taxon>
        <taxon>Desulfomonilaceae</taxon>
        <taxon>Desulfomonile</taxon>
    </lineage>
</organism>
<reference evidence="10" key="1">
    <citation type="submission" date="2020-07" db="EMBL/GenBank/DDBJ databases">
        <title>Huge and variable diversity of episymbiotic CPR bacteria and DPANN archaea in groundwater ecosystems.</title>
        <authorList>
            <person name="He C.Y."/>
            <person name="Keren R."/>
            <person name="Whittaker M."/>
            <person name="Farag I.F."/>
            <person name="Doudna J."/>
            <person name="Cate J.H.D."/>
            <person name="Banfield J.F."/>
        </authorList>
    </citation>
    <scope>NUCLEOTIDE SEQUENCE</scope>
    <source>
        <strain evidence="10">NC_groundwater_1664_Pr3_B-0.1um_52_9</strain>
    </source>
</reference>
<dbReference type="EC" id="1.8.1.9" evidence="7"/>
<dbReference type="EMBL" id="JACRDE010000408">
    <property type="protein sequence ID" value="MBI5250918.1"/>
    <property type="molecule type" value="Genomic_DNA"/>
</dbReference>
<name>A0A9D6Z1C2_9BACT</name>
<gene>
    <name evidence="10" type="primary">trxB</name>
    <name evidence="10" type="ORF">HY912_15630</name>
</gene>
<dbReference type="Pfam" id="PF07992">
    <property type="entry name" value="Pyr_redox_2"/>
    <property type="match status" value="1"/>
</dbReference>
<evidence type="ECO:0000313" key="10">
    <source>
        <dbReference type="EMBL" id="MBI5250918.1"/>
    </source>
</evidence>
<dbReference type="NCBIfam" id="TIGR01292">
    <property type="entry name" value="TRX_reduct"/>
    <property type="match status" value="1"/>
</dbReference>
<dbReference type="PRINTS" id="PR00368">
    <property type="entry name" value="FADPNR"/>
</dbReference>
<evidence type="ECO:0000256" key="8">
    <source>
        <dbReference type="RuleBase" id="RU003881"/>
    </source>
</evidence>
<comment type="caution">
    <text evidence="10">The sequence shown here is derived from an EMBL/GenBank/DDBJ whole genome shotgun (WGS) entry which is preliminary data.</text>
</comment>
<evidence type="ECO:0000256" key="7">
    <source>
        <dbReference type="RuleBase" id="RU003880"/>
    </source>
</evidence>
<evidence type="ECO:0000256" key="2">
    <source>
        <dbReference type="ARBA" id="ARBA00022630"/>
    </source>
</evidence>
<dbReference type="Gene3D" id="3.50.50.60">
    <property type="entry name" value="FAD/NAD(P)-binding domain"/>
    <property type="match status" value="2"/>
</dbReference>
<keyword evidence="8" id="KW-0521">NADP</keyword>
<dbReference type="InterPro" id="IPR005982">
    <property type="entry name" value="Thioredox_Rdtase"/>
</dbReference>
<evidence type="ECO:0000256" key="6">
    <source>
        <dbReference type="ARBA" id="ARBA00023284"/>
    </source>
</evidence>
<comment type="catalytic activity">
    <reaction evidence="7">
        <text>[thioredoxin]-dithiol + NADP(+) = [thioredoxin]-disulfide + NADPH + H(+)</text>
        <dbReference type="Rhea" id="RHEA:20345"/>
        <dbReference type="Rhea" id="RHEA-COMP:10698"/>
        <dbReference type="Rhea" id="RHEA-COMP:10700"/>
        <dbReference type="ChEBI" id="CHEBI:15378"/>
        <dbReference type="ChEBI" id="CHEBI:29950"/>
        <dbReference type="ChEBI" id="CHEBI:50058"/>
        <dbReference type="ChEBI" id="CHEBI:57783"/>
        <dbReference type="ChEBI" id="CHEBI:58349"/>
        <dbReference type="EC" id="1.8.1.9"/>
    </reaction>
</comment>
<proteinExistence type="inferred from homology"/>
<feature type="non-terminal residue" evidence="10">
    <location>
        <position position="1"/>
    </location>
</feature>
<evidence type="ECO:0000259" key="9">
    <source>
        <dbReference type="Pfam" id="PF07992"/>
    </source>
</evidence>
<keyword evidence="3 7" id="KW-0274">FAD</keyword>
<dbReference type="InterPro" id="IPR023753">
    <property type="entry name" value="FAD/NAD-binding_dom"/>
</dbReference>
<evidence type="ECO:0000313" key="11">
    <source>
        <dbReference type="Proteomes" id="UP000807825"/>
    </source>
</evidence>
<dbReference type="PROSITE" id="PS00573">
    <property type="entry name" value="PYRIDINE_REDOX_2"/>
    <property type="match status" value="1"/>
</dbReference>
<evidence type="ECO:0000256" key="4">
    <source>
        <dbReference type="ARBA" id="ARBA00023002"/>
    </source>
</evidence>
<dbReference type="Proteomes" id="UP000807825">
    <property type="component" value="Unassembled WGS sequence"/>
</dbReference>
<dbReference type="GO" id="GO:0004791">
    <property type="term" value="F:thioredoxin-disulfide reductase (NADPH) activity"/>
    <property type="evidence" value="ECO:0007669"/>
    <property type="project" value="UniProtKB-UniRule"/>
</dbReference>
<dbReference type="InterPro" id="IPR008255">
    <property type="entry name" value="Pyr_nucl-diS_OxRdtase_2_AS"/>
</dbReference>
<dbReference type="GO" id="GO:0019430">
    <property type="term" value="P:removal of superoxide radicals"/>
    <property type="evidence" value="ECO:0007669"/>
    <property type="project" value="UniProtKB-UniRule"/>
</dbReference>
<dbReference type="AlphaFoldDB" id="A0A9D6Z1C2"/>
<keyword evidence="4 7" id="KW-0560">Oxidoreductase</keyword>
<evidence type="ECO:0000256" key="1">
    <source>
        <dbReference type="ARBA" id="ARBA00009333"/>
    </source>
</evidence>
<comment type="similarity">
    <text evidence="1 7">Belongs to the class-II pyridine nucleotide-disulfide oxidoreductase family.</text>
</comment>
<dbReference type="InterPro" id="IPR036188">
    <property type="entry name" value="FAD/NAD-bd_sf"/>
</dbReference>
<dbReference type="GO" id="GO:0005737">
    <property type="term" value="C:cytoplasm"/>
    <property type="evidence" value="ECO:0007669"/>
    <property type="project" value="InterPro"/>
</dbReference>
<dbReference type="PRINTS" id="PR00469">
    <property type="entry name" value="PNDRDTASEII"/>
</dbReference>
<comment type="cofactor">
    <cofactor evidence="8">
        <name>FAD</name>
        <dbReference type="ChEBI" id="CHEBI:57692"/>
    </cofactor>
    <text evidence="8">Binds 1 FAD per subunit.</text>
</comment>
<keyword evidence="2 7" id="KW-0285">Flavoprotein</keyword>
<comment type="subunit">
    <text evidence="7">Homodimer.</text>
</comment>
<keyword evidence="6 7" id="KW-0676">Redox-active center</keyword>
<evidence type="ECO:0000256" key="5">
    <source>
        <dbReference type="ARBA" id="ARBA00023157"/>
    </source>
</evidence>
<sequence length="296" mass="31778">AGLTAGMYSTRARVPTLLLERGLPGGQMTATEYVDNYPGFVEPILGLDLAQKMEAQATKFGLEIKQSDVTGILPTENGFSVTTDSDEVYTCRALILATGASPVKLGVPGELELAGKGVSYCAVCDGPFFRDNELAVVGGGDSAVEEAVYLTRFAKMVHLIHRRDKLRAVKEIQEKALNEQKVRIHWNAAPVAIIGDREVTAVKLRSTVDGTESLLPVSGVFFYVGLNPNSLSFKHLVDTDDHGFIVTDEKMACSRPGVFAAGDIRSKTLRQISTAVGDGAIAAYSAQQYLESLPLP</sequence>
<dbReference type="SUPFAM" id="SSF51905">
    <property type="entry name" value="FAD/NAD(P)-binding domain"/>
    <property type="match status" value="1"/>
</dbReference>